<dbReference type="InterPro" id="IPR015424">
    <property type="entry name" value="PyrdxlP-dep_Trfase"/>
</dbReference>
<dbReference type="InterPro" id="IPR015421">
    <property type="entry name" value="PyrdxlP-dep_Trfase_major"/>
</dbReference>
<dbReference type="EMBL" id="JAUEPL010000026">
    <property type="protein sequence ID" value="MDN3295960.1"/>
    <property type="molecule type" value="Genomic_DNA"/>
</dbReference>
<evidence type="ECO:0000313" key="2">
    <source>
        <dbReference type="Proteomes" id="UP001174050"/>
    </source>
</evidence>
<feature type="non-terminal residue" evidence="1">
    <location>
        <position position="60"/>
    </location>
</feature>
<evidence type="ECO:0000313" key="1">
    <source>
        <dbReference type="EMBL" id="MDN3295960.1"/>
    </source>
</evidence>
<comment type="caution">
    <text evidence="1">The sequence shown here is derived from an EMBL/GenBank/DDBJ whole genome shotgun (WGS) entry which is preliminary data.</text>
</comment>
<dbReference type="Proteomes" id="UP001174050">
    <property type="component" value="Unassembled WGS sequence"/>
</dbReference>
<dbReference type="SUPFAM" id="SSF53383">
    <property type="entry name" value="PLP-dependent transferases"/>
    <property type="match status" value="1"/>
</dbReference>
<accession>A0ABT7Z936</accession>
<reference evidence="1" key="1">
    <citation type="submission" date="2023-06" db="EMBL/GenBank/DDBJ databases">
        <title>WGS-Sequencing of Streptomyces ficellus isolate 21 collected from sand in Gara Djebilet Iron Mine in Algeria.</title>
        <authorList>
            <person name="Zegers G.P."/>
            <person name="Gomez A."/>
            <person name="Gueddou A."/>
            <person name="Zahara A.F."/>
            <person name="Worth M."/>
            <person name="Sevigny J.L."/>
            <person name="Tisa L."/>
        </authorList>
    </citation>
    <scope>NUCLEOTIDE SEQUENCE</scope>
    <source>
        <strain evidence="1">AS11</strain>
    </source>
</reference>
<keyword evidence="1" id="KW-0032">Aminotransferase</keyword>
<dbReference type="Gene3D" id="3.40.640.10">
    <property type="entry name" value="Type I PLP-dependent aspartate aminotransferase-like (Major domain)"/>
    <property type="match status" value="1"/>
</dbReference>
<name>A0ABT7Z936_9ACTN</name>
<keyword evidence="1" id="KW-0808">Transferase</keyword>
<protein>
    <submittedName>
        <fullName evidence="1">PLP-dependent aminotransferase family protein</fullName>
    </submittedName>
</protein>
<gene>
    <name evidence="1" type="ORF">QWM81_18255</name>
</gene>
<dbReference type="GO" id="GO:0008483">
    <property type="term" value="F:transaminase activity"/>
    <property type="evidence" value="ECO:0007669"/>
    <property type="project" value="UniProtKB-KW"/>
</dbReference>
<organism evidence="1 2">
    <name type="scientific">Streptomyces ficellus</name>
    <dbReference type="NCBI Taxonomy" id="1977088"/>
    <lineage>
        <taxon>Bacteria</taxon>
        <taxon>Bacillati</taxon>
        <taxon>Actinomycetota</taxon>
        <taxon>Actinomycetes</taxon>
        <taxon>Kitasatosporales</taxon>
        <taxon>Streptomycetaceae</taxon>
        <taxon>Streptomyces</taxon>
    </lineage>
</organism>
<proteinExistence type="predicted"/>
<keyword evidence="2" id="KW-1185">Reference proteome</keyword>
<sequence>MPGCRVCAAGRRTTGRAGGTHEAFGYGGPHGRVELRTVLADYLARARGVYADPDRIVICS</sequence>